<dbReference type="InterPro" id="IPR051677">
    <property type="entry name" value="AfsR-DnrI-RedD_regulator"/>
</dbReference>
<dbReference type="Gene3D" id="1.25.40.10">
    <property type="entry name" value="Tetratricopeptide repeat domain"/>
    <property type="match status" value="2"/>
</dbReference>
<dbReference type="InterPro" id="IPR027417">
    <property type="entry name" value="P-loop_NTPase"/>
</dbReference>
<dbReference type="InterPro" id="IPR005158">
    <property type="entry name" value="BTAD"/>
</dbReference>
<dbReference type="InterPro" id="IPR011990">
    <property type="entry name" value="TPR-like_helical_dom_sf"/>
</dbReference>
<organism evidence="4 5">
    <name type="scientific">Capillimicrobium parvum</name>
    <dbReference type="NCBI Taxonomy" id="2884022"/>
    <lineage>
        <taxon>Bacteria</taxon>
        <taxon>Bacillati</taxon>
        <taxon>Actinomycetota</taxon>
        <taxon>Thermoleophilia</taxon>
        <taxon>Solirubrobacterales</taxon>
        <taxon>Capillimicrobiaceae</taxon>
        <taxon>Capillimicrobium</taxon>
    </lineage>
</organism>
<sequence length="444" mass="48996">MDVAEATAVLTSARTAAKSQDRATTRAHAQAALSLLQPCFLPGMDDEWVHTRRLETEELELEALEWIARASLGLGSAELGPAQRAARELVARSPFRETGHRFLMEALAADGNVAEAMRVYDDLRVRLRDELGAAPAAEMQALHQRLLAGESGRRAVAEQPPAAALPRRLSPPERSIFVARGRELEVLRTAWNDARAGTRRLVLVGGEPGIGKTRLAQEFARSAYLDGTVLYAACQEEALVPYQPFVVARPLGRRLDAVRALAARTLQTSRRTGNRWDEWASRQLAARVCAVRGQHQRAVDLLDAALDIVVVGGAPYFELWVRPELARALCDIGRVEEAREHVDRCRTILEGGEDWRARAGMTAVAAGIVLAHEGRSSDAARVFAEGRALLARHRLIGDEADLLHQWGRSLAAPDRLDEAADLYRRHDVGRLWFERVSADRRQLG</sequence>
<evidence type="ECO:0000256" key="1">
    <source>
        <dbReference type="ARBA" id="ARBA00023015"/>
    </source>
</evidence>
<dbReference type="GO" id="GO:0006355">
    <property type="term" value="P:regulation of DNA-templated transcription"/>
    <property type="evidence" value="ECO:0007669"/>
    <property type="project" value="TreeGrafter"/>
</dbReference>
<evidence type="ECO:0000256" key="2">
    <source>
        <dbReference type="ARBA" id="ARBA00023163"/>
    </source>
</evidence>
<dbReference type="KEGG" id="sbae:DSM104329_02485"/>
<dbReference type="SMART" id="SM01043">
    <property type="entry name" value="BTAD"/>
    <property type="match status" value="1"/>
</dbReference>
<evidence type="ECO:0000313" key="4">
    <source>
        <dbReference type="EMBL" id="UGS36087.1"/>
    </source>
</evidence>
<gene>
    <name evidence="4" type="ORF">DSM104329_02485</name>
</gene>
<dbReference type="Proteomes" id="UP001162834">
    <property type="component" value="Chromosome"/>
</dbReference>
<dbReference type="PANTHER" id="PTHR35807:SF1">
    <property type="entry name" value="TRANSCRIPTIONAL REGULATOR REDD"/>
    <property type="match status" value="1"/>
</dbReference>
<protein>
    <recommendedName>
        <fullName evidence="3">Bacterial transcriptional activator domain-containing protein</fullName>
    </recommendedName>
</protein>
<dbReference type="RefSeq" id="WP_259315764.1">
    <property type="nucleotide sequence ID" value="NZ_CP087164.1"/>
</dbReference>
<keyword evidence="1" id="KW-0805">Transcription regulation</keyword>
<evidence type="ECO:0000313" key="5">
    <source>
        <dbReference type="Proteomes" id="UP001162834"/>
    </source>
</evidence>
<feature type="domain" description="Bacterial transcriptional activator" evidence="3">
    <location>
        <begin position="1"/>
        <end position="147"/>
    </location>
</feature>
<dbReference type="PANTHER" id="PTHR35807">
    <property type="entry name" value="TRANSCRIPTIONAL REGULATOR REDD-RELATED"/>
    <property type="match status" value="1"/>
</dbReference>
<dbReference type="InterPro" id="IPR041664">
    <property type="entry name" value="AAA_16"/>
</dbReference>
<keyword evidence="5" id="KW-1185">Reference proteome</keyword>
<evidence type="ECO:0000259" key="3">
    <source>
        <dbReference type="SMART" id="SM01043"/>
    </source>
</evidence>
<reference evidence="4" key="1">
    <citation type="journal article" date="2022" name="Int. J. Syst. Evol. Microbiol.">
        <title>Pseudomonas aegrilactucae sp. nov. and Pseudomonas morbosilactucae sp. nov., pathogens causing bacterial rot of lettuce in Japan.</title>
        <authorList>
            <person name="Sawada H."/>
            <person name="Fujikawa T."/>
            <person name="Satou M."/>
        </authorList>
    </citation>
    <scope>NUCLEOTIDE SEQUENCE</scope>
    <source>
        <strain evidence="4">0166_1</strain>
    </source>
</reference>
<dbReference type="EMBL" id="CP087164">
    <property type="protein sequence ID" value="UGS36087.1"/>
    <property type="molecule type" value="Genomic_DNA"/>
</dbReference>
<dbReference type="SUPFAM" id="SSF48452">
    <property type="entry name" value="TPR-like"/>
    <property type="match status" value="2"/>
</dbReference>
<dbReference type="Pfam" id="PF03704">
    <property type="entry name" value="BTAD"/>
    <property type="match status" value="1"/>
</dbReference>
<accession>A0A9E7C105</accession>
<keyword evidence="2" id="KW-0804">Transcription</keyword>
<dbReference type="GO" id="GO:0003677">
    <property type="term" value="F:DNA binding"/>
    <property type="evidence" value="ECO:0007669"/>
    <property type="project" value="TreeGrafter"/>
</dbReference>
<dbReference type="Pfam" id="PF13191">
    <property type="entry name" value="AAA_16"/>
    <property type="match status" value="1"/>
</dbReference>
<name>A0A9E7C105_9ACTN</name>
<dbReference type="SUPFAM" id="SSF52540">
    <property type="entry name" value="P-loop containing nucleoside triphosphate hydrolases"/>
    <property type="match status" value="1"/>
</dbReference>
<dbReference type="AlphaFoldDB" id="A0A9E7C105"/>
<proteinExistence type="predicted"/>